<accession>A0A8S9U6T7</accession>
<dbReference type="Pfam" id="PF18210">
    <property type="entry name" value="Knl1_RWD_C"/>
    <property type="match status" value="1"/>
</dbReference>
<feature type="compositionally biased region" description="Basic and acidic residues" evidence="2">
    <location>
        <begin position="27"/>
        <end position="41"/>
    </location>
</feature>
<dbReference type="EMBL" id="JAACNO010002036">
    <property type="protein sequence ID" value="KAF4135963.1"/>
    <property type="molecule type" value="Genomic_DNA"/>
</dbReference>
<evidence type="ECO:0000256" key="1">
    <source>
        <dbReference type="SAM" id="Coils"/>
    </source>
</evidence>
<feature type="compositionally biased region" description="Polar residues" evidence="2">
    <location>
        <begin position="631"/>
        <end position="667"/>
    </location>
</feature>
<dbReference type="Proteomes" id="UP000704712">
    <property type="component" value="Unassembled WGS sequence"/>
</dbReference>
<feature type="compositionally biased region" description="Polar residues" evidence="2">
    <location>
        <begin position="353"/>
        <end position="363"/>
    </location>
</feature>
<gene>
    <name evidence="4" type="ORF">GN958_ATG14848</name>
</gene>
<evidence type="ECO:0000313" key="4">
    <source>
        <dbReference type="EMBL" id="KAF4135963.1"/>
    </source>
</evidence>
<protein>
    <recommendedName>
        <fullName evidence="3">Knl1 C-terminal RWD domain-containing protein</fullName>
    </recommendedName>
</protein>
<comment type="caution">
    <text evidence="4">The sequence shown here is derived from an EMBL/GenBank/DDBJ whole genome shotgun (WGS) entry which is preliminary data.</text>
</comment>
<proteinExistence type="predicted"/>
<evidence type="ECO:0000256" key="2">
    <source>
        <dbReference type="SAM" id="MobiDB-lite"/>
    </source>
</evidence>
<feature type="compositionally biased region" description="Low complexity" evidence="2">
    <location>
        <begin position="305"/>
        <end position="316"/>
    </location>
</feature>
<keyword evidence="1" id="KW-0175">Coiled coil</keyword>
<feature type="coiled-coil region" evidence="1">
    <location>
        <begin position="1020"/>
        <end position="1047"/>
    </location>
</feature>
<feature type="compositionally biased region" description="Low complexity" evidence="2">
    <location>
        <begin position="243"/>
        <end position="254"/>
    </location>
</feature>
<feature type="region of interest" description="Disordered" evidence="2">
    <location>
        <begin position="105"/>
        <end position="184"/>
    </location>
</feature>
<evidence type="ECO:0000259" key="3">
    <source>
        <dbReference type="Pfam" id="PF18210"/>
    </source>
</evidence>
<feature type="domain" description="Knl1 C-terminal RWD" evidence="3">
    <location>
        <begin position="1044"/>
        <end position="1149"/>
    </location>
</feature>
<feature type="compositionally biased region" description="Polar residues" evidence="2">
    <location>
        <begin position="443"/>
        <end position="460"/>
    </location>
</feature>
<feature type="compositionally biased region" description="Polar residues" evidence="2">
    <location>
        <begin position="499"/>
        <end position="510"/>
    </location>
</feature>
<feature type="compositionally biased region" description="Basic and acidic residues" evidence="2">
    <location>
        <begin position="255"/>
        <end position="273"/>
    </location>
</feature>
<feature type="region of interest" description="Disordered" evidence="2">
    <location>
        <begin position="221"/>
        <end position="667"/>
    </location>
</feature>
<name>A0A8S9U6T7_PHYIN</name>
<feature type="compositionally biased region" description="Basic and acidic residues" evidence="2">
    <location>
        <begin position="390"/>
        <end position="424"/>
    </location>
</feature>
<sequence>MDADSDDTEYALRPPSPHWCDTITRQLQREILGEISDDRAQNKPTDASPEHEQKSEEDDPPSTPSKRRTLSPGMAFQIPLEAEVLDAAISRRDTVSPEALKAVIKGAGGLEKKAQKKKSSPAKPRGTLETSEQLEEVLDSPARSTRSKTSSAGKRPSSATKPTSPVKTVEGRRKSTSVVNTSDSFTDTMFAPNLLEKDAARRPTLDPTAAASVVAALRREERGMSMSSSALEMDADSGDDQLKTSSKQVKSSKTSTREKASKQSLSPRKEPVISRKSAPPSKDSMSNKLPATESRKSSSPVQEASTPSKSRKSTSPLQEATTRKAPSPAKDRKSSTPPKDNSKRHATVDLSDGFSTLANSPQQSDDRRDDNGFLILNSGFGYFSAGGEDAADKRGEEASRKRVNVSEEHGGSSEKRTRTSRDGNDATMESMDIDSPLHAGMDSSFSANEQKATGNNNVTSPDELPPSRIPKLSMFSPPPRLRTPLKGILSARKERRNAETTPTKSVNFGPSQGAEFNHGSPSTSMTPMPAKDASRLFPLERVSSEEEPDDAETSLNSSILDKADSLDEEEPEQVTVPKLTQPKKSGFNLLQSRRSSLAVSKSTDKGQRRHSMRGFSPLDSRAAFQRRRRQTINVTRQASKTSSTTSFPAENPATSSQSPSAPGNNSFLRATDITQTTRIPYADSSASSDAGEDMEITGDYSITLGDTAGLQSQSLTGLPREEDTAEFSLGHLLAEFSVHELTKSAPESDLHDLPGSLGDLANEVASQSNHTQPPNDQNTTLDPIAEANETMTSLRNQSAMSLVSDESDDEYAAKRASLQVNLKAQFDRVSEPSQSPRRPPTPEPRSAPQITMEELLSSLDLNEESTFIGAAGNFFGEKTESLKDVVVACAHDTCSAVMERHAQDVSSWSSAVTEELSLLLHAKAPAVLSPENLDDAGREAIQELFDAEALVARTAWCQLQTQMEKQLTASLSVGAAALASDVKSLKDSVAAGVLKRQNELAAIKEMIAREEQMALLLDAIEEQQGAHDEYVKAVKDLEKECSSLSLEESVLQSRLKVLEGRAAELEPVTPEAVTLLRQEVLAAEEMLTIQESLSLWKIREATSSILRLSARFEDVLFDVEVCVDVHLRAPSMGGASTSIKVNESLKQTSYLPCEGDVVLVLQRLLLDPHYISRIADESELGDGIGGRTCSKLQVLENFICRSFRLLKELRELSTHFSMRYDKDHSTLWVDFLKFPSAAARIDVEGAQFSVGFSLLPVFPFTDYQTAVQVSRGQVSTDAVAKEIELVSRLESEYFTRVCRRLHDSFVR</sequence>
<feature type="compositionally biased region" description="Polar residues" evidence="2">
    <location>
        <begin position="142"/>
        <end position="166"/>
    </location>
</feature>
<feature type="compositionally biased region" description="Polar residues" evidence="2">
    <location>
        <begin position="588"/>
        <end position="601"/>
    </location>
</feature>
<organism evidence="4 5">
    <name type="scientific">Phytophthora infestans</name>
    <name type="common">Potato late blight agent</name>
    <name type="synonym">Botrytis infestans</name>
    <dbReference type="NCBI Taxonomy" id="4787"/>
    <lineage>
        <taxon>Eukaryota</taxon>
        <taxon>Sar</taxon>
        <taxon>Stramenopiles</taxon>
        <taxon>Oomycota</taxon>
        <taxon>Peronosporomycetes</taxon>
        <taxon>Peronosporales</taxon>
        <taxon>Peronosporaceae</taxon>
        <taxon>Phytophthora</taxon>
    </lineage>
</organism>
<feature type="region of interest" description="Disordered" evidence="2">
    <location>
        <begin position="1"/>
        <end position="75"/>
    </location>
</feature>
<evidence type="ECO:0000313" key="5">
    <source>
        <dbReference type="Proteomes" id="UP000704712"/>
    </source>
</evidence>
<reference evidence="4" key="1">
    <citation type="submission" date="2020-03" db="EMBL/GenBank/DDBJ databases">
        <title>Hybrid Assembly of Korean Phytophthora infestans isolates.</title>
        <authorList>
            <person name="Prokchorchik M."/>
            <person name="Lee Y."/>
            <person name="Seo J."/>
            <person name="Cho J.-H."/>
            <person name="Park Y.-E."/>
            <person name="Jang D.-C."/>
            <person name="Im J.-S."/>
            <person name="Choi J.-G."/>
            <person name="Park H.-J."/>
            <person name="Lee G.-B."/>
            <person name="Lee Y.-G."/>
            <person name="Hong S.-Y."/>
            <person name="Cho K."/>
            <person name="Sohn K.H."/>
        </authorList>
    </citation>
    <scope>NUCLEOTIDE SEQUENCE</scope>
    <source>
        <strain evidence="4">KR_2_A2</strain>
    </source>
</reference>
<feature type="region of interest" description="Disordered" evidence="2">
    <location>
        <begin position="824"/>
        <end position="849"/>
    </location>
</feature>
<dbReference type="InterPro" id="IPR040850">
    <property type="entry name" value="Knl1_RWD_C"/>
</dbReference>
<feature type="compositionally biased region" description="Basic and acidic residues" evidence="2">
    <location>
        <begin position="329"/>
        <end position="347"/>
    </location>
</feature>